<dbReference type="Gene3D" id="1.10.150.130">
    <property type="match status" value="1"/>
</dbReference>
<feature type="domain" description="Core-binding (CB)" evidence="7">
    <location>
        <begin position="11"/>
        <end position="94"/>
    </location>
</feature>
<evidence type="ECO:0000313" key="9">
    <source>
        <dbReference type="Proteomes" id="UP000288096"/>
    </source>
</evidence>
<dbReference type="InterPro" id="IPR002104">
    <property type="entry name" value="Integrase_catalytic"/>
</dbReference>
<evidence type="ECO:0000256" key="2">
    <source>
        <dbReference type="ARBA" id="ARBA00022908"/>
    </source>
</evidence>
<evidence type="ECO:0000259" key="7">
    <source>
        <dbReference type="PROSITE" id="PS51900"/>
    </source>
</evidence>
<accession>A0A401FUK4</accession>
<dbReference type="GO" id="GO:0003677">
    <property type="term" value="F:DNA binding"/>
    <property type="evidence" value="ECO:0007669"/>
    <property type="project" value="UniProtKB-UniRule"/>
</dbReference>
<dbReference type="InterPro" id="IPR010998">
    <property type="entry name" value="Integrase_recombinase_N"/>
</dbReference>
<dbReference type="PROSITE" id="PS51900">
    <property type="entry name" value="CB"/>
    <property type="match status" value="1"/>
</dbReference>
<dbReference type="OrthoDB" id="8610787at2"/>
<gene>
    <name evidence="8" type="ORF">DENIS_1596</name>
</gene>
<evidence type="ECO:0000256" key="3">
    <source>
        <dbReference type="ARBA" id="ARBA00023125"/>
    </source>
</evidence>
<keyword evidence="4" id="KW-0233">DNA recombination</keyword>
<evidence type="ECO:0000256" key="1">
    <source>
        <dbReference type="ARBA" id="ARBA00008857"/>
    </source>
</evidence>
<dbReference type="GO" id="GO:0006310">
    <property type="term" value="P:DNA recombination"/>
    <property type="evidence" value="ECO:0007669"/>
    <property type="project" value="UniProtKB-KW"/>
</dbReference>
<dbReference type="PANTHER" id="PTHR30349:SF41">
    <property type="entry name" value="INTEGRASE_RECOMBINASE PROTEIN MJ0367-RELATED"/>
    <property type="match status" value="1"/>
</dbReference>
<keyword evidence="9" id="KW-1185">Reference proteome</keyword>
<evidence type="ECO:0000313" key="8">
    <source>
        <dbReference type="EMBL" id="GBC60639.1"/>
    </source>
</evidence>
<feature type="domain" description="Tyr recombinase" evidence="6">
    <location>
        <begin position="115"/>
        <end position="299"/>
    </location>
</feature>
<dbReference type="PROSITE" id="PS51898">
    <property type="entry name" value="TYR_RECOMBINASE"/>
    <property type="match status" value="1"/>
</dbReference>
<keyword evidence="3 5" id="KW-0238">DNA-binding</keyword>
<comment type="caution">
    <text evidence="8">The sequence shown here is derived from an EMBL/GenBank/DDBJ whole genome shotgun (WGS) entry which is preliminary data.</text>
</comment>
<reference evidence="9" key="1">
    <citation type="submission" date="2017-11" db="EMBL/GenBank/DDBJ databases">
        <authorList>
            <person name="Watanabe M."/>
            <person name="Kojima H."/>
        </authorList>
    </citation>
    <scope>NUCLEOTIDE SEQUENCE [LARGE SCALE GENOMIC DNA]</scope>
    <source>
        <strain evidence="9">Tokyo 01</strain>
    </source>
</reference>
<protein>
    <submittedName>
        <fullName evidence="8">Site-specific tyrosine recombinase XerD</fullName>
    </submittedName>
</protein>
<dbReference type="AlphaFoldDB" id="A0A401FUK4"/>
<dbReference type="InterPro" id="IPR050090">
    <property type="entry name" value="Tyrosine_recombinase_XerCD"/>
</dbReference>
<dbReference type="InterPro" id="IPR011010">
    <property type="entry name" value="DNA_brk_join_enz"/>
</dbReference>
<evidence type="ECO:0000259" key="6">
    <source>
        <dbReference type="PROSITE" id="PS51898"/>
    </source>
</evidence>
<name>A0A401FUK4_9BACT</name>
<sequence>MSGYFKPERNITIFEAINEYLNEKSATGALSQTSFHNRRYELLRFEKFCIRHKITKPEDIHKNIVLSYLKSLKIQNSSKLGIIYIITGFMDYLVSEALILDNIAANIDKPKIYPPKTDYLNFNELEQLYQSEAQHASAKMVDRNLLLFSLFTDICLRVSEAINLKMKDVRLENRELWVTRKRNKVDRIPLNDDLADKFLSWYAVRPGFRGSDLDWVFLSSHGQQLRPRQVHYIVSKALQRAGIIKRKQGPHLLRHSGASLKARAGENLVMIQYLLGHENLNTTRRYLHFDWEDLREMVARSPKPGESSENPS</sequence>
<evidence type="ECO:0000256" key="4">
    <source>
        <dbReference type="ARBA" id="ARBA00023172"/>
    </source>
</evidence>
<proteinExistence type="inferred from homology"/>
<dbReference type="SUPFAM" id="SSF56349">
    <property type="entry name" value="DNA breaking-rejoining enzymes"/>
    <property type="match status" value="1"/>
</dbReference>
<dbReference type="Proteomes" id="UP000288096">
    <property type="component" value="Unassembled WGS sequence"/>
</dbReference>
<dbReference type="PANTHER" id="PTHR30349">
    <property type="entry name" value="PHAGE INTEGRASE-RELATED"/>
    <property type="match status" value="1"/>
</dbReference>
<evidence type="ECO:0000256" key="5">
    <source>
        <dbReference type="PROSITE-ProRule" id="PRU01248"/>
    </source>
</evidence>
<comment type="similarity">
    <text evidence="1">Belongs to the 'phage' integrase family.</text>
</comment>
<reference evidence="9" key="2">
    <citation type="submission" date="2019-01" db="EMBL/GenBank/DDBJ databases">
        <title>Genome sequence of Desulfonema ishimotonii strain Tokyo 01.</title>
        <authorList>
            <person name="Fukui M."/>
        </authorList>
    </citation>
    <scope>NUCLEOTIDE SEQUENCE [LARGE SCALE GENOMIC DNA]</scope>
    <source>
        <strain evidence="9">Tokyo 01</strain>
    </source>
</reference>
<dbReference type="EMBL" id="BEXT01000001">
    <property type="protein sequence ID" value="GBC60639.1"/>
    <property type="molecule type" value="Genomic_DNA"/>
</dbReference>
<dbReference type="Pfam" id="PF00589">
    <property type="entry name" value="Phage_integrase"/>
    <property type="match status" value="1"/>
</dbReference>
<dbReference type="InterPro" id="IPR044068">
    <property type="entry name" value="CB"/>
</dbReference>
<dbReference type="InterPro" id="IPR013762">
    <property type="entry name" value="Integrase-like_cat_sf"/>
</dbReference>
<keyword evidence="2" id="KW-0229">DNA integration</keyword>
<dbReference type="GO" id="GO:0015074">
    <property type="term" value="P:DNA integration"/>
    <property type="evidence" value="ECO:0007669"/>
    <property type="project" value="UniProtKB-KW"/>
</dbReference>
<dbReference type="Gene3D" id="1.10.443.10">
    <property type="entry name" value="Intergrase catalytic core"/>
    <property type="match status" value="1"/>
</dbReference>
<organism evidence="8 9">
    <name type="scientific">Desulfonema ishimotonii</name>
    <dbReference type="NCBI Taxonomy" id="45657"/>
    <lineage>
        <taxon>Bacteria</taxon>
        <taxon>Pseudomonadati</taxon>
        <taxon>Thermodesulfobacteriota</taxon>
        <taxon>Desulfobacteria</taxon>
        <taxon>Desulfobacterales</taxon>
        <taxon>Desulfococcaceae</taxon>
        <taxon>Desulfonema</taxon>
    </lineage>
</organism>